<evidence type="ECO:0000256" key="1">
    <source>
        <dbReference type="ARBA" id="ARBA00008668"/>
    </source>
</evidence>
<organism evidence="5 6">
    <name type="scientific">Phocaeicola coprocola</name>
    <dbReference type="NCBI Taxonomy" id="310298"/>
    <lineage>
        <taxon>Bacteria</taxon>
        <taxon>Pseudomonadati</taxon>
        <taxon>Bacteroidota</taxon>
        <taxon>Bacteroidia</taxon>
        <taxon>Bacteroidales</taxon>
        <taxon>Bacteroidaceae</taxon>
        <taxon>Phocaeicola</taxon>
    </lineage>
</organism>
<evidence type="ECO:0000313" key="5">
    <source>
        <dbReference type="EMBL" id="HJF07235.1"/>
    </source>
</evidence>
<evidence type="ECO:0000256" key="2">
    <source>
        <dbReference type="ARBA" id="ARBA00022801"/>
    </source>
</evidence>
<dbReference type="GO" id="GO:0016788">
    <property type="term" value="F:hydrolase activity, acting on ester bonds"/>
    <property type="evidence" value="ECO:0007669"/>
    <property type="project" value="UniProtKB-ARBA"/>
</dbReference>
<proteinExistence type="inferred from homology"/>
<dbReference type="AlphaFoldDB" id="A0A921FEI5"/>
<dbReference type="PANTHER" id="PTHR43695">
    <property type="entry name" value="PUTATIVE (AFU_ORTHOLOGUE AFUA_2G17250)-RELATED"/>
    <property type="match status" value="1"/>
</dbReference>
<feature type="chain" id="PRO_5036880448" evidence="3">
    <location>
        <begin position="22"/>
        <end position="506"/>
    </location>
</feature>
<dbReference type="Gene3D" id="3.40.50.1110">
    <property type="entry name" value="SGNH hydrolase"/>
    <property type="match status" value="1"/>
</dbReference>
<keyword evidence="2" id="KW-0378">Hydrolase</keyword>
<name>A0A921FEI5_9BACT</name>
<comment type="caution">
    <text evidence="5">The sequence shown here is derived from an EMBL/GenBank/DDBJ whole genome shotgun (WGS) entry which is preliminary data.</text>
</comment>
<keyword evidence="3" id="KW-0732">Signal</keyword>
<evidence type="ECO:0000256" key="3">
    <source>
        <dbReference type="SAM" id="SignalP"/>
    </source>
</evidence>
<feature type="signal peptide" evidence="3">
    <location>
        <begin position="1"/>
        <end position="21"/>
    </location>
</feature>
<sequence>MKRKYWSLGALWLYSTILLSAQEVRVHTIGDSTMADYVENTTRTRGWGEMFQEFFYPEVEVINYARGGRSSRSFYQEGRWEKVKNNLRKGDYVLIQFAHNDEKEGGKDGADGRGTAPWTTYKSYLEKYVDETRSLGGKPIFVTPIVRRYFQKDGTISPKGCHDLGIAPDDSTLNYVRVMKYVAQERHVPVVDMTASTKAFVEQLGETATVKQIYVPTDGTHTQATGAACYAELAAEGLREKDILKKYIRTNVPLILNPTLINFDTIYTGDKATKCFDLTGLHLSPHQGTLKVKAPEGMTLTDSPESKDEKNELVLTYTDGKLWNKCFYLHYTPRKANTVSDYVTISYGDNCRKLPVQAVCKEVTNSQNITIQGKVTGMKGITFNEGKYTITGANWPADIDEAANRYVEIIIESKDKTLLVKQVSFMLDGDICYRAAYARGKDFYPRTDIGEAQRPVAGKHKIVLPIQATLQPHKQLHVRLFPWSLKATDNLYFNIQECIFETTEIQ</sequence>
<dbReference type="Proteomes" id="UP000718012">
    <property type="component" value="Unassembled WGS sequence"/>
</dbReference>
<evidence type="ECO:0000259" key="4">
    <source>
        <dbReference type="Pfam" id="PF13472"/>
    </source>
</evidence>
<dbReference type="PANTHER" id="PTHR43695:SF1">
    <property type="entry name" value="RHAMNOGALACTURONAN ACETYLESTERASE"/>
    <property type="match status" value="1"/>
</dbReference>
<dbReference type="InterPro" id="IPR037459">
    <property type="entry name" value="RhgT-like"/>
</dbReference>
<dbReference type="InterPro" id="IPR036514">
    <property type="entry name" value="SGNH_hydro_sf"/>
</dbReference>
<evidence type="ECO:0000313" key="6">
    <source>
        <dbReference type="Proteomes" id="UP000718012"/>
    </source>
</evidence>
<reference evidence="5" key="1">
    <citation type="journal article" date="2021" name="PeerJ">
        <title>Extensive microbial diversity within the chicken gut microbiome revealed by metagenomics and culture.</title>
        <authorList>
            <person name="Gilroy R."/>
            <person name="Ravi A."/>
            <person name="Getino M."/>
            <person name="Pursley I."/>
            <person name="Horton D.L."/>
            <person name="Alikhan N.F."/>
            <person name="Baker D."/>
            <person name="Gharbi K."/>
            <person name="Hall N."/>
            <person name="Watson M."/>
            <person name="Adriaenssens E.M."/>
            <person name="Foster-Nyarko E."/>
            <person name="Jarju S."/>
            <person name="Secka A."/>
            <person name="Antonio M."/>
            <person name="Oren A."/>
            <person name="Chaudhuri R.R."/>
            <person name="La Ragione R."/>
            <person name="Hildebrand F."/>
            <person name="Pallen M.J."/>
        </authorList>
    </citation>
    <scope>NUCLEOTIDE SEQUENCE</scope>
    <source>
        <strain evidence="5">CHK165-8395</strain>
    </source>
</reference>
<dbReference type="Pfam" id="PF13472">
    <property type="entry name" value="Lipase_GDSL_2"/>
    <property type="match status" value="1"/>
</dbReference>
<dbReference type="SUPFAM" id="SSF52266">
    <property type="entry name" value="SGNH hydrolase"/>
    <property type="match status" value="1"/>
</dbReference>
<dbReference type="EMBL" id="DYXD01000074">
    <property type="protein sequence ID" value="HJF07235.1"/>
    <property type="molecule type" value="Genomic_DNA"/>
</dbReference>
<comment type="similarity">
    <text evidence="1">Belongs to the 'GDSL' lipolytic enzyme family.</text>
</comment>
<reference evidence="5" key="2">
    <citation type="submission" date="2021-09" db="EMBL/GenBank/DDBJ databases">
        <authorList>
            <person name="Gilroy R."/>
        </authorList>
    </citation>
    <scope>NUCLEOTIDE SEQUENCE</scope>
    <source>
        <strain evidence="5">CHK165-8395</strain>
    </source>
</reference>
<dbReference type="InterPro" id="IPR013830">
    <property type="entry name" value="SGNH_hydro"/>
</dbReference>
<protein>
    <submittedName>
        <fullName evidence="5">Rhamnogalacturonan acetylesterase</fullName>
    </submittedName>
</protein>
<feature type="domain" description="SGNH hydrolase-type esterase" evidence="4">
    <location>
        <begin position="29"/>
        <end position="201"/>
    </location>
</feature>
<accession>A0A921FEI5</accession>
<gene>
    <name evidence="5" type="ORF">K8U81_03445</name>
</gene>
<dbReference type="CDD" id="cd01821">
    <property type="entry name" value="Rhamnogalacturan_acetylesterase_like"/>
    <property type="match status" value="1"/>
</dbReference>